<sequence>MAMTEKLKFSDTAVVLMALAKKVCSSSFLQPFSTVIVEAALSVIKLLNAVPKHSKHQQLPFASPNMCSQVGVSQLPRRYELIQPSRSEGQGQGREGFPPKRGLEGLVAMGASPFVFLLFFS</sequence>
<dbReference type="AlphaFoldDB" id="A0A6P6A8B0"/>
<keyword evidence="1" id="KW-1185">Reference proteome</keyword>
<protein>
    <submittedName>
        <fullName evidence="2 3">Uncharacterized protein LOC111307315</fullName>
    </submittedName>
</protein>
<name>A0A6P6A8B0_DURZI</name>
<dbReference type="RefSeq" id="XP_022761062.1">
    <property type="nucleotide sequence ID" value="XM_022905327.1"/>
</dbReference>
<reference evidence="2 3" key="1">
    <citation type="submission" date="2025-04" db="UniProtKB">
        <authorList>
            <consortium name="RefSeq"/>
        </authorList>
    </citation>
    <scope>IDENTIFICATION</scope>
    <source>
        <tissue evidence="2 3">Fruit stalk</tissue>
    </source>
</reference>
<proteinExistence type="predicted"/>
<organism evidence="1 3">
    <name type="scientific">Durio zibethinus</name>
    <name type="common">Durian</name>
    <dbReference type="NCBI Taxonomy" id="66656"/>
    <lineage>
        <taxon>Eukaryota</taxon>
        <taxon>Viridiplantae</taxon>
        <taxon>Streptophyta</taxon>
        <taxon>Embryophyta</taxon>
        <taxon>Tracheophyta</taxon>
        <taxon>Spermatophyta</taxon>
        <taxon>Magnoliopsida</taxon>
        <taxon>eudicotyledons</taxon>
        <taxon>Gunneridae</taxon>
        <taxon>Pentapetalae</taxon>
        <taxon>rosids</taxon>
        <taxon>malvids</taxon>
        <taxon>Malvales</taxon>
        <taxon>Malvaceae</taxon>
        <taxon>Helicteroideae</taxon>
        <taxon>Durio</taxon>
    </lineage>
</organism>
<dbReference type="GeneID" id="111307315"/>
<evidence type="ECO:0000313" key="1">
    <source>
        <dbReference type="Proteomes" id="UP000515121"/>
    </source>
</evidence>
<accession>A0A6P6A8B0</accession>
<evidence type="ECO:0000313" key="2">
    <source>
        <dbReference type="RefSeq" id="XP_022761061.1"/>
    </source>
</evidence>
<dbReference type="KEGG" id="dzi:111307315"/>
<gene>
    <name evidence="2 3" type="primary">LOC111307315</name>
</gene>
<evidence type="ECO:0000313" key="3">
    <source>
        <dbReference type="RefSeq" id="XP_022761062.1"/>
    </source>
</evidence>
<dbReference type="RefSeq" id="XP_022761061.1">
    <property type="nucleotide sequence ID" value="XM_022905326.1"/>
</dbReference>
<dbReference type="Proteomes" id="UP000515121">
    <property type="component" value="Unplaced"/>
</dbReference>